<keyword evidence="3" id="KW-1185">Reference proteome</keyword>
<accession>A0A1W9ZX81</accession>
<feature type="compositionally biased region" description="Polar residues" evidence="1">
    <location>
        <begin position="276"/>
        <end position="294"/>
    </location>
</feature>
<dbReference type="AlphaFoldDB" id="A0A1W9ZX81"/>
<feature type="region of interest" description="Disordered" evidence="1">
    <location>
        <begin position="235"/>
        <end position="306"/>
    </location>
</feature>
<organism evidence="2 3">
    <name type="scientific">Mycobacterium aquaticum</name>
    <dbReference type="NCBI Taxonomy" id="1927124"/>
    <lineage>
        <taxon>Bacteria</taxon>
        <taxon>Bacillati</taxon>
        <taxon>Actinomycetota</taxon>
        <taxon>Actinomycetes</taxon>
        <taxon>Mycobacteriales</taxon>
        <taxon>Mycobacteriaceae</taxon>
        <taxon>Mycobacterium</taxon>
    </lineage>
</organism>
<feature type="compositionally biased region" description="Polar residues" evidence="1">
    <location>
        <begin position="235"/>
        <end position="257"/>
    </location>
</feature>
<evidence type="ECO:0000313" key="3">
    <source>
        <dbReference type="Proteomes" id="UP000192448"/>
    </source>
</evidence>
<dbReference type="OrthoDB" id="4693791at2"/>
<evidence type="ECO:0008006" key="4">
    <source>
        <dbReference type="Google" id="ProtNLM"/>
    </source>
</evidence>
<protein>
    <recommendedName>
        <fullName evidence="4">PE-PGRS family protein</fullName>
    </recommendedName>
</protein>
<comment type="caution">
    <text evidence="2">The sequence shown here is derived from an EMBL/GenBank/DDBJ whole genome shotgun (WGS) entry which is preliminary data.</text>
</comment>
<proteinExistence type="predicted"/>
<dbReference type="EMBL" id="MVHF01000070">
    <property type="protein sequence ID" value="ORA22248.1"/>
    <property type="molecule type" value="Genomic_DNA"/>
</dbReference>
<gene>
    <name evidence="2" type="ORF">BST13_36585</name>
</gene>
<reference evidence="2 3" key="1">
    <citation type="submission" date="2017-02" db="EMBL/GenBank/DDBJ databases">
        <title>The new phylogeny of genus Mycobacterium.</title>
        <authorList>
            <person name="Tortoli E."/>
            <person name="Trovato A."/>
            <person name="Cirillo D.M."/>
        </authorList>
    </citation>
    <scope>NUCLEOTIDE SEQUENCE [LARGE SCALE GENOMIC DNA]</scope>
    <source>
        <strain evidence="2 3">RW6</strain>
    </source>
</reference>
<dbReference type="RefSeq" id="WP_083170871.1">
    <property type="nucleotide sequence ID" value="NZ_MVHF01000070.1"/>
</dbReference>
<evidence type="ECO:0000256" key="1">
    <source>
        <dbReference type="SAM" id="MobiDB-lite"/>
    </source>
</evidence>
<name>A0A1W9ZX81_9MYCO</name>
<evidence type="ECO:0000313" key="2">
    <source>
        <dbReference type="EMBL" id="ORA22248.1"/>
    </source>
</evidence>
<dbReference type="Proteomes" id="UP000192448">
    <property type="component" value="Unassembled WGS sequence"/>
</dbReference>
<sequence length="324" mass="33009">MVGAGVIATTGINPPPDMHINDVRLAAAVENPADVFAPVFEFTEQVAAGLIAAEIADPAPVLTQFIANQIATATATGAIAVNGVTTIAAMATGLPEGIAAAAAAVAAGNPDQAPIELLNAVGIPAIQFLMESIPQAEWVLQRPLAVAQALVPVALESTSLPIYLGISYVKPLVDTAVVTVRDVADAASTGDPANAVNAIQHGVRDVAMRTIDLANATASVVDTTRQVIKTALQTQPAQTSARGTDTVAAQSLSTDTPRPSLRSVFGSGNKARPGQLSASIADTDGPQTSSSQPVKTERLQAKPLKSLVGRVKSSLAKVTPQAKQ</sequence>